<protein>
    <submittedName>
        <fullName evidence="2">Uncharacterized protein</fullName>
    </submittedName>
</protein>
<evidence type="ECO:0000256" key="1">
    <source>
        <dbReference type="SAM" id="Phobius"/>
    </source>
</evidence>
<keyword evidence="1" id="KW-0472">Membrane</keyword>
<dbReference type="STRING" id="1580092.NADRNF5_1817"/>
<keyword evidence="1" id="KW-0812">Transmembrane</keyword>
<dbReference type="RefSeq" id="WP_048117491.1">
    <property type="nucleotide sequence ID" value="NZ_CP011070.1"/>
</dbReference>
<evidence type="ECO:0000313" key="2">
    <source>
        <dbReference type="EMBL" id="AJW71495.1"/>
    </source>
</evidence>
<keyword evidence="3" id="KW-1185">Reference proteome</keyword>
<reference evidence="3" key="1">
    <citation type="submission" date="2015-03" db="EMBL/GenBank/DDBJ databases">
        <title>Characterization of two novel Thaumarchaeota isolated from the Northern Adriatic Sea.</title>
        <authorList>
            <person name="Bayer B."/>
            <person name="Vojvoda J."/>
            <person name="Offre P."/>
            <person name="Srivastava A."/>
            <person name="Elisabeth N."/>
            <person name="Garcia J.A.L."/>
            <person name="Schleper C."/>
            <person name="Herndl G.J."/>
        </authorList>
    </citation>
    <scope>NUCLEOTIDE SEQUENCE [LARGE SCALE GENOMIC DNA]</scope>
    <source>
        <strain evidence="3">NF5</strain>
    </source>
</reference>
<feature type="transmembrane region" description="Helical" evidence="1">
    <location>
        <begin position="6"/>
        <end position="25"/>
    </location>
</feature>
<accession>A0A0D5C562</accession>
<sequence length="76" mass="8755">MRIQTISIVSLAVIISFVAYGTYLIHNPQVDLEKTEKIHQMVSDKFEKCLMEFQSVEICNALLEEFTQSARLELGY</sequence>
<proteinExistence type="predicted"/>
<name>A0A0D5C562_9ARCH</name>
<gene>
    <name evidence="2" type="ORF">NADRNF5_1817</name>
</gene>
<dbReference type="EMBL" id="CP011070">
    <property type="protein sequence ID" value="AJW71495.1"/>
    <property type="molecule type" value="Genomic_DNA"/>
</dbReference>
<evidence type="ECO:0000313" key="3">
    <source>
        <dbReference type="Proteomes" id="UP000032408"/>
    </source>
</evidence>
<keyword evidence="1" id="KW-1133">Transmembrane helix</keyword>
<dbReference type="Proteomes" id="UP000032408">
    <property type="component" value="Chromosome"/>
</dbReference>
<dbReference type="AlphaFoldDB" id="A0A0D5C562"/>
<organism evidence="2 3">
    <name type="scientific">Nitrosopumilus adriaticus</name>
    <dbReference type="NCBI Taxonomy" id="1580092"/>
    <lineage>
        <taxon>Archaea</taxon>
        <taxon>Nitrososphaerota</taxon>
        <taxon>Nitrososphaeria</taxon>
        <taxon>Nitrosopumilales</taxon>
        <taxon>Nitrosopumilaceae</taxon>
        <taxon>Nitrosopumilus</taxon>
    </lineage>
</organism>
<dbReference type="GeneID" id="24820985"/>
<dbReference type="HOGENOM" id="CLU_2645696_0_0_2"/>
<dbReference type="KEGG" id="nin:NADRNF5_1817"/>
<reference evidence="2 3" key="2">
    <citation type="journal article" date="2016" name="ISME J.">
        <title>Physiological and genomic characterization of two novel marine thaumarchaeal strains indicates niche differentiation.</title>
        <authorList>
            <person name="Bayer B."/>
            <person name="Vojvoda J."/>
            <person name="Offre P."/>
            <person name="Alves R.J."/>
            <person name="Elisabeth N.H."/>
            <person name="Garcia J.A."/>
            <person name="Volland J.M."/>
            <person name="Srivastava A."/>
            <person name="Schleper C."/>
            <person name="Herndl G.J."/>
        </authorList>
    </citation>
    <scope>NUCLEOTIDE SEQUENCE [LARGE SCALE GENOMIC DNA]</scope>
    <source>
        <strain evidence="2 3">NF5</strain>
    </source>
</reference>